<reference evidence="1 2" key="2">
    <citation type="journal article" date="2013" name="Plant Cell Physiol.">
        <title>Rice Annotation Project Database (RAP-DB): an integrative and interactive database for rice genomics.</title>
        <authorList>
            <person name="Sakai H."/>
            <person name="Lee S.S."/>
            <person name="Tanaka T."/>
            <person name="Numa H."/>
            <person name="Kim J."/>
            <person name="Kawahara Y."/>
            <person name="Wakimoto H."/>
            <person name="Yang C.C."/>
            <person name="Iwamoto M."/>
            <person name="Abe T."/>
            <person name="Yamada Y."/>
            <person name="Muto A."/>
            <person name="Inokuchi H."/>
            <person name="Ikemura T."/>
            <person name="Matsumoto T."/>
            <person name="Sasaki T."/>
            <person name="Itoh T."/>
        </authorList>
    </citation>
    <scope>NUCLEOTIDE SEQUENCE [LARGE SCALE GENOMIC DNA]</scope>
    <source>
        <strain evidence="2">cv. Nipponbare</strain>
    </source>
</reference>
<sequence length="75" mass="8692">MDFVAQRLHRLDMDASTDSVPANSRLNESLRSVLLDRILNLYLKALSRLPMEDFWAPHHRTLLKAGYLLRSIEPC</sequence>
<name>A0A0P0W6Z0_ORYSJ</name>
<protein>
    <submittedName>
        <fullName evidence="1">Os04g0177500 protein</fullName>
    </submittedName>
</protein>
<keyword evidence="2" id="KW-1185">Reference proteome</keyword>
<reference evidence="1 2" key="3">
    <citation type="journal article" date="2013" name="Rice">
        <title>Improvement of the Oryza sativa Nipponbare reference genome using next generation sequence and optical map data.</title>
        <authorList>
            <person name="Kawahara Y."/>
            <person name="de la Bastide M."/>
            <person name="Hamilton J.P."/>
            <person name="Kanamori H."/>
            <person name="McCombie W.R."/>
            <person name="Ouyang S."/>
            <person name="Schwartz D.C."/>
            <person name="Tanaka T."/>
            <person name="Wu J."/>
            <person name="Zhou S."/>
            <person name="Childs K.L."/>
            <person name="Davidson R.M."/>
            <person name="Lin H."/>
            <person name="Quesada-Ocampo L."/>
            <person name="Vaillancourt B."/>
            <person name="Sakai H."/>
            <person name="Lee S.S."/>
            <person name="Kim J."/>
            <person name="Numa H."/>
            <person name="Itoh T."/>
            <person name="Buell C.R."/>
            <person name="Matsumoto T."/>
        </authorList>
    </citation>
    <scope>NUCLEOTIDE SEQUENCE [LARGE SCALE GENOMIC DNA]</scope>
    <source>
        <strain evidence="2">cv. Nipponbare</strain>
    </source>
</reference>
<evidence type="ECO:0000313" key="1">
    <source>
        <dbReference type="EMBL" id="BAS87943.1"/>
    </source>
</evidence>
<dbReference type="InParanoid" id="A0A0P0W6Z0"/>
<evidence type="ECO:0000313" key="2">
    <source>
        <dbReference type="Proteomes" id="UP000059680"/>
    </source>
</evidence>
<dbReference type="EMBL" id="AP014960">
    <property type="protein sequence ID" value="BAS87943.1"/>
    <property type="molecule type" value="Genomic_DNA"/>
</dbReference>
<reference evidence="2" key="1">
    <citation type="journal article" date="2005" name="Nature">
        <title>The map-based sequence of the rice genome.</title>
        <authorList>
            <consortium name="International rice genome sequencing project (IRGSP)"/>
            <person name="Matsumoto T."/>
            <person name="Wu J."/>
            <person name="Kanamori H."/>
            <person name="Katayose Y."/>
            <person name="Fujisawa M."/>
            <person name="Namiki N."/>
            <person name="Mizuno H."/>
            <person name="Yamamoto K."/>
            <person name="Antonio B.A."/>
            <person name="Baba T."/>
            <person name="Sakata K."/>
            <person name="Nagamura Y."/>
            <person name="Aoki H."/>
            <person name="Arikawa K."/>
            <person name="Arita K."/>
            <person name="Bito T."/>
            <person name="Chiden Y."/>
            <person name="Fujitsuka N."/>
            <person name="Fukunaka R."/>
            <person name="Hamada M."/>
            <person name="Harada C."/>
            <person name="Hayashi A."/>
            <person name="Hijishita S."/>
            <person name="Honda M."/>
            <person name="Hosokawa S."/>
            <person name="Ichikawa Y."/>
            <person name="Idonuma A."/>
            <person name="Iijima M."/>
            <person name="Ikeda M."/>
            <person name="Ikeno M."/>
            <person name="Ito K."/>
            <person name="Ito S."/>
            <person name="Ito T."/>
            <person name="Ito Y."/>
            <person name="Ito Y."/>
            <person name="Iwabuchi A."/>
            <person name="Kamiya K."/>
            <person name="Karasawa W."/>
            <person name="Kurita K."/>
            <person name="Katagiri S."/>
            <person name="Kikuta A."/>
            <person name="Kobayashi H."/>
            <person name="Kobayashi N."/>
            <person name="Machita K."/>
            <person name="Maehara T."/>
            <person name="Masukawa M."/>
            <person name="Mizubayashi T."/>
            <person name="Mukai Y."/>
            <person name="Nagasaki H."/>
            <person name="Nagata Y."/>
            <person name="Naito S."/>
            <person name="Nakashima M."/>
            <person name="Nakama Y."/>
            <person name="Nakamichi Y."/>
            <person name="Nakamura M."/>
            <person name="Meguro A."/>
            <person name="Negishi M."/>
            <person name="Ohta I."/>
            <person name="Ohta T."/>
            <person name="Okamoto M."/>
            <person name="Ono N."/>
            <person name="Saji S."/>
            <person name="Sakaguchi M."/>
            <person name="Sakai K."/>
            <person name="Shibata M."/>
            <person name="Shimokawa T."/>
            <person name="Song J."/>
            <person name="Takazaki Y."/>
            <person name="Terasawa K."/>
            <person name="Tsugane M."/>
            <person name="Tsuji K."/>
            <person name="Ueda S."/>
            <person name="Waki K."/>
            <person name="Yamagata H."/>
            <person name="Yamamoto M."/>
            <person name="Yamamoto S."/>
            <person name="Yamane H."/>
            <person name="Yoshiki S."/>
            <person name="Yoshihara R."/>
            <person name="Yukawa K."/>
            <person name="Zhong H."/>
            <person name="Yano M."/>
            <person name="Yuan Q."/>
            <person name="Ouyang S."/>
            <person name="Liu J."/>
            <person name="Jones K.M."/>
            <person name="Gansberger K."/>
            <person name="Moffat K."/>
            <person name="Hill J."/>
            <person name="Bera J."/>
            <person name="Fadrosh D."/>
            <person name="Jin S."/>
            <person name="Johri S."/>
            <person name="Kim M."/>
            <person name="Overton L."/>
            <person name="Reardon M."/>
            <person name="Tsitrin T."/>
            <person name="Vuong H."/>
            <person name="Weaver B."/>
            <person name="Ciecko A."/>
            <person name="Tallon L."/>
            <person name="Jackson J."/>
            <person name="Pai G."/>
            <person name="Aken S.V."/>
            <person name="Utterback T."/>
            <person name="Reidmuller S."/>
            <person name="Feldblyum T."/>
            <person name="Hsiao J."/>
            <person name="Zismann V."/>
            <person name="Iobst S."/>
            <person name="de Vazeille A.R."/>
            <person name="Buell C.R."/>
            <person name="Ying K."/>
            <person name="Li Y."/>
            <person name="Lu T."/>
            <person name="Huang Y."/>
            <person name="Zhao Q."/>
            <person name="Feng Q."/>
            <person name="Zhang L."/>
            <person name="Zhu J."/>
            <person name="Weng Q."/>
            <person name="Mu J."/>
            <person name="Lu Y."/>
            <person name="Fan D."/>
            <person name="Liu Y."/>
            <person name="Guan J."/>
            <person name="Zhang Y."/>
            <person name="Yu S."/>
            <person name="Liu X."/>
            <person name="Zhang Y."/>
            <person name="Hong G."/>
            <person name="Han B."/>
            <person name="Choisne N."/>
            <person name="Demange N."/>
            <person name="Orjeda G."/>
            <person name="Samain S."/>
            <person name="Cattolico L."/>
            <person name="Pelletier E."/>
            <person name="Couloux A."/>
            <person name="Segurens B."/>
            <person name="Wincker P."/>
            <person name="D'Hont A."/>
            <person name="Scarpelli C."/>
            <person name="Weissenbach J."/>
            <person name="Salanoubat M."/>
            <person name="Quetier F."/>
            <person name="Yu Y."/>
            <person name="Kim H.R."/>
            <person name="Rambo T."/>
            <person name="Currie J."/>
            <person name="Collura K."/>
            <person name="Luo M."/>
            <person name="Yang T."/>
            <person name="Ammiraju J.S.S."/>
            <person name="Engler F."/>
            <person name="Soderlund C."/>
            <person name="Wing R.A."/>
            <person name="Palmer L.E."/>
            <person name="de la Bastide M."/>
            <person name="Spiegel L."/>
            <person name="Nascimento L."/>
            <person name="Zutavern T."/>
            <person name="O'Shaughnessy A."/>
            <person name="Dike S."/>
            <person name="Dedhia N."/>
            <person name="Preston R."/>
            <person name="Balija V."/>
            <person name="McCombie W.R."/>
            <person name="Chow T."/>
            <person name="Chen H."/>
            <person name="Chung M."/>
            <person name="Chen C."/>
            <person name="Shaw J."/>
            <person name="Wu H."/>
            <person name="Hsiao K."/>
            <person name="Chao Y."/>
            <person name="Chu M."/>
            <person name="Cheng C."/>
            <person name="Hour A."/>
            <person name="Lee P."/>
            <person name="Lin S."/>
            <person name="Lin Y."/>
            <person name="Liou J."/>
            <person name="Liu S."/>
            <person name="Hsing Y."/>
            <person name="Raghuvanshi S."/>
            <person name="Mohanty A."/>
            <person name="Bharti A.K."/>
            <person name="Gaur A."/>
            <person name="Gupta V."/>
            <person name="Kumar D."/>
            <person name="Ravi V."/>
            <person name="Vij S."/>
            <person name="Kapur A."/>
            <person name="Khurana P."/>
            <person name="Khurana P."/>
            <person name="Khurana J.P."/>
            <person name="Tyagi A.K."/>
            <person name="Gaikwad K."/>
            <person name="Singh A."/>
            <person name="Dalal V."/>
            <person name="Srivastava S."/>
            <person name="Dixit A."/>
            <person name="Pal A.K."/>
            <person name="Ghazi I.A."/>
            <person name="Yadav M."/>
            <person name="Pandit A."/>
            <person name="Bhargava A."/>
            <person name="Sureshbabu K."/>
            <person name="Batra K."/>
            <person name="Sharma T.R."/>
            <person name="Mohapatra T."/>
            <person name="Singh N.K."/>
            <person name="Messing J."/>
            <person name="Nelson A.B."/>
            <person name="Fuks G."/>
            <person name="Kavchok S."/>
            <person name="Keizer G."/>
            <person name="Linton E."/>
            <person name="Llaca V."/>
            <person name="Song R."/>
            <person name="Tanyolac B."/>
            <person name="Young S."/>
            <person name="Ho-Il K."/>
            <person name="Hahn J.H."/>
            <person name="Sangsakoo G."/>
            <person name="Vanavichit A."/>
            <person name="de Mattos Luiz.A.T."/>
            <person name="Zimmer P.D."/>
            <person name="Malone G."/>
            <person name="Dellagostin O."/>
            <person name="de Oliveira A.C."/>
            <person name="Bevan M."/>
            <person name="Bancroft I."/>
            <person name="Minx P."/>
            <person name="Cordum H."/>
            <person name="Wilson R."/>
            <person name="Cheng Z."/>
            <person name="Jin W."/>
            <person name="Jiang J."/>
            <person name="Leong S.A."/>
            <person name="Iwama H."/>
            <person name="Gojobori T."/>
            <person name="Itoh T."/>
            <person name="Niimura Y."/>
            <person name="Fujii Y."/>
            <person name="Habara T."/>
            <person name="Sakai H."/>
            <person name="Sato Y."/>
            <person name="Wilson G."/>
            <person name="Kumar K."/>
            <person name="McCouch S."/>
            <person name="Juretic N."/>
            <person name="Hoen D."/>
            <person name="Wright S."/>
            <person name="Bruskiewich R."/>
            <person name="Bureau T."/>
            <person name="Miyao A."/>
            <person name="Hirochika H."/>
            <person name="Nishikawa T."/>
            <person name="Kadowaki K."/>
            <person name="Sugiura M."/>
            <person name="Burr B."/>
            <person name="Sasaki T."/>
        </authorList>
    </citation>
    <scope>NUCLEOTIDE SEQUENCE [LARGE SCALE GENOMIC DNA]</scope>
    <source>
        <strain evidence="2">cv. Nipponbare</strain>
    </source>
</reference>
<dbReference type="Gramene" id="Os04t0177500-00">
    <property type="protein sequence ID" value="Os04t0177500-00"/>
    <property type="gene ID" value="Os04g0177500"/>
</dbReference>
<gene>
    <name evidence="1" type="ordered locus">Os04g0177500</name>
    <name evidence="1" type="ORF">OSNPB_040177500</name>
</gene>
<proteinExistence type="predicted"/>
<dbReference type="PaxDb" id="39947-A0A0P0W6Z0"/>
<dbReference type="Proteomes" id="UP000059680">
    <property type="component" value="Chromosome 4"/>
</dbReference>
<dbReference type="STRING" id="39947.A0A0P0W6Z0"/>
<accession>A0A0P0W6Z0</accession>
<organism evidence="1 2">
    <name type="scientific">Oryza sativa subsp. japonica</name>
    <name type="common">Rice</name>
    <dbReference type="NCBI Taxonomy" id="39947"/>
    <lineage>
        <taxon>Eukaryota</taxon>
        <taxon>Viridiplantae</taxon>
        <taxon>Streptophyta</taxon>
        <taxon>Embryophyta</taxon>
        <taxon>Tracheophyta</taxon>
        <taxon>Spermatophyta</taxon>
        <taxon>Magnoliopsida</taxon>
        <taxon>Liliopsida</taxon>
        <taxon>Poales</taxon>
        <taxon>Poaceae</taxon>
        <taxon>BOP clade</taxon>
        <taxon>Oryzoideae</taxon>
        <taxon>Oryzeae</taxon>
        <taxon>Oryzinae</taxon>
        <taxon>Oryza</taxon>
        <taxon>Oryza sativa</taxon>
    </lineage>
</organism>
<dbReference type="AlphaFoldDB" id="A0A0P0W6Z0"/>